<sequence length="333" mass="38279">MKIAQVAAIKENKASGLSFSIPNLIKGFKAIGIQCDLINLNNKDLDISALSSYNIVVLNSFFLLQYLKILVLVKKKIKIIVTPRGAFSSRNHYSLKKRIYSFLYFFIIKFRNLDVSIHYLTERERELSRFINFPSFVCGNSIQGDDILRLTDLRKKDLDTITITYIGRFIPEIKGLDKLINQVILDQTIIRGRKIQINLYGPNSPYKTYLERLCKEKNILDIIFFKGEVFGEKKEEVLRNTDFHILTSRSEGYPMSVLESLAKGIPQILSEGTNLLSDLEHYNFGVGFDKEVFTKISALNPQDYHLMCVNALKYSEMHCVSNIAKKTFEGYLK</sequence>
<dbReference type="PANTHER" id="PTHR12526:SF630">
    <property type="entry name" value="GLYCOSYLTRANSFERASE"/>
    <property type="match status" value="1"/>
</dbReference>
<dbReference type="Pfam" id="PF00534">
    <property type="entry name" value="Glycos_transf_1"/>
    <property type="match status" value="1"/>
</dbReference>
<reference evidence="3" key="1">
    <citation type="journal article" date="2019" name="Int. J. Syst. Evol. Microbiol.">
        <title>The Global Catalogue of Microorganisms (GCM) 10K type strain sequencing project: providing services to taxonomists for standard genome sequencing and annotation.</title>
        <authorList>
            <consortium name="The Broad Institute Genomics Platform"/>
            <consortium name="The Broad Institute Genome Sequencing Center for Infectious Disease"/>
            <person name="Wu L."/>
            <person name="Ma J."/>
        </authorList>
    </citation>
    <scope>NUCLEOTIDE SEQUENCE [LARGE SCALE GENOMIC DNA]</scope>
    <source>
        <strain evidence="3">JCM 17858</strain>
    </source>
</reference>
<dbReference type="Proteomes" id="UP001500394">
    <property type="component" value="Unassembled WGS sequence"/>
</dbReference>
<dbReference type="EMBL" id="BAABGR010000015">
    <property type="protein sequence ID" value="GAA4514824.1"/>
    <property type="molecule type" value="Genomic_DNA"/>
</dbReference>
<dbReference type="SUPFAM" id="SSF53756">
    <property type="entry name" value="UDP-Glycosyltransferase/glycogen phosphorylase"/>
    <property type="match status" value="1"/>
</dbReference>
<feature type="domain" description="Glycosyl transferase family 1" evidence="1">
    <location>
        <begin position="156"/>
        <end position="276"/>
    </location>
</feature>
<proteinExistence type="predicted"/>
<gene>
    <name evidence="2" type="ORF">GCM10023173_11870</name>
</gene>
<dbReference type="PANTHER" id="PTHR12526">
    <property type="entry name" value="GLYCOSYLTRANSFERASE"/>
    <property type="match status" value="1"/>
</dbReference>
<dbReference type="InterPro" id="IPR001296">
    <property type="entry name" value="Glyco_trans_1"/>
</dbReference>
<evidence type="ECO:0000313" key="2">
    <source>
        <dbReference type="EMBL" id="GAA4514824.1"/>
    </source>
</evidence>
<keyword evidence="3" id="KW-1185">Reference proteome</keyword>
<accession>A0ABP8R0B8</accession>
<evidence type="ECO:0000313" key="3">
    <source>
        <dbReference type="Proteomes" id="UP001500394"/>
    </source>
</evidence>
<evidence type="ECO:0000259" key="1">
    <source>
        <dbReference type="Pfam" id="PF00534"/>
    </source>
</evidence>
<dbReference type="Gene3D" id="3.40.50.2000">
    <property type="entry name" value="Glycogen Phosphorylase B"/>
    <property type="match status" value="2"/>
</dbReference>
<name>A0ABP8R0B8_9SPHI</name>
<comment type="caution">
    <text evidence="2">The sequence shown here is derived from an EMBL/GenBank/DDBJ whole genome shotgun (WGS) entry which is preliminary data.</text>
</comment>
<protein>
    <recommendedName>
        <fullName evidence="1">Glycosyl transferase family 1 domain-containing protein</fullName>
    </recommendedName>
</protein>
<dbReference type="RefSeq" id="WP_345066064.1">
    <property type="nucleotide sequence ID" value="NZ_BAABGR010000015.1"/>
</dbReference>
<organism evidence="2 3">
    <name type="scientific">Sphingobacterium thermophilum</name>
    <dbReference type="NCBI Taxonomy" id="768534"/>
    <lineage>
        <taxon>Bacteria</taxon>
        <taxon>Pseudomonadati</taxon>
        <taxon>Bacteroidota</taxon>
        <taxon>Sphingobacteriia</taxon>
        <taxon>Sphingobacteriales</taxon>
        <taxon>Sphingobacteriaceae</taxon>
        <taxon>Sphingobacterium</taxon>
    </lineage>
</organism>